<dbReference type="Pfam" id="PF16739">
    <property type="entry name" value="CARD_2"/>
    <property type="match status" value="1"/>
</dbReference>
<feature type="compositionally biased region" description="Polar residues" evidence="6">
    <location>
        <begin position="309"/>
        <end position="338"/>
    </location>
</feature>
<feature type="compositionally biased region" description="Polar residues" evidence="6">
    <location>
        <begin position="247"/>
        <end position="282"/>
    </location>
</feature>
<gene>
    <name evidence="8" type="ORF">ElyMa_004037200</name>
</gene>
<evidence type="ECO:0000313" key="9">
    <source>
        <dbReference type="Proteomes" id="UP000762676"/>
    </source>
</evidence>
<keyword evidence="2" id="KW-0597">Phosphoprotein</keyword>
<feature type="region of interest" description="Disordered" evidence="6">
    <location>
        <begin position="309"/>
        <end position="342"/>
    </location>
</feature>
<evidence type="ECO:0000256" key="2">
    <source>
        <dbReference type="ARBA" id="ARBA00022553"/>
    </source>
</evidence>
<dbReference type="GO" id="GO:0045087">
    <property type="term" value="P:innate immune response"/>
    <property type="evidence" value="ECO:0007669"/>
    <property type="project" value="UniProtKB-KW"/>
</dbReference>
<keyword evidence="5" id="KW-0391">Immunity</keyword>
<dbReference type="Gene3D" id="1.10.533.10">
    <property type="entry name" value="Death Domain, Fas"/>
    <property type="match status" value="1"/>
</dbReference>
<accession>A0AAV4G3D9</accession>
<proteinExistence type="predicted"/>
<feature type="region of interest" description="Disordered" evidence="6">
    <location>
        <begin position="247"/>
        <end position="290"/>
    </location>
</feature>
<protein>
    <recommendedName>
        <fullName evidence="7">Caspase recruitment domain-containing protein</fullName>
    </recommendedName>
</protein>
<sequence>MDCSRNGGGDKLLPKKLSVAVRNKLRYLEQYACVSDLVNQSPFLERLPSSESGILLNSDSDGDTSTEAKRFFSYMFQASIDNEHYVMKWKALREALCSPGKELLCYILNEEDDSKLKVLEEREKLVCETFRKEVLNELHALDFLNSFNFRTSHREKIQCKIDKDGNQAGNILILKFMVKYLDWFPELLRILKNQNCKKLAEDLRKNDPELTAATDSPAHNTRSSHRPPLPKVDDPDQVAQRINTLTSETNFGQTTDSSGGAESCSAVGSSYDSHTVSSGSKGSLTHLSSPKKLSHSKFIADFSHTDLSGSVSQSRETVLSPTNCSLQRSEEPNTSNSFDHGGYSFRSPPFLYPKLNEQPDEGDEESCHGLGFQAIYQQRQQEETRKKARSLQETLPPKNTYSENSKGEPSIEDEASNKGIFTYVWPSNANEQVEKQIHCEIPTCSANTQYKDLFTSEKDQDQHNCSESSVTASIPTPESQNKFSYQPFQVKPRKQSKGKEACSIPAKVTTYRCANCQIVFLSEQRLAEHKCSRAQVFQVKPQKQSNGKETCSIPAKVTTYRCANCLIVFLSEQRLAEHKCSRAAPVRASMNTGNNHKNVPPCASQNKSEKRPERQERCSSPGVPAVYRCRNCSIPFWSETIRDHHKCSQKASEKTRASKIPNDESVPSSASQKKSENHPRRQDRPSVSVPTIYRCKCCSDVFPSPKHLDQHSCLKGQTKRQERCNIPSPLTIYHCKVCLRPFYKERDLQNHRCIKDFPK</sequence>
<feature type="compositionally biased region" description="Polar residues" evidence="6">
    <location>
        <begin position="391"/>
        <end position="404"/>
    </location>
</feature>
<feature type="region of interest" description="Disordered" evidence="6">
    <location>
        <begin position="207"/>
        <end position="235"/>
    </location>
</feature>
<dbReference type="EMBL" id="BMAT01008200">
    <property type="protein sequence ID" value="GFR80082.1"/>
    <property type="molecule type" value="Genomic_DNA"/>
</dbReference>
<evidence type="ECO:0000259" key="7">
    <source>
        <dbReference type="Pfam" id="PF16739"/>
    </source>
</evidence>
<feature type="compositionally biased region" description="Basic and acidic residues" evidence="6">
    <location>
        <begin position="673"/>
        <end position="684"/>
    </location>
</feature>
<evidence type="ECO:0000256" key="4">
    <source>
        <dbReference type="ARBA" id="ARBA00022843"/>
    </source>
</evidence>
<organism evidence="8 9">
    <name type="scientific">Elysia marginata</name>
    <dbReference type="NCBI Taxonomy" id="1093978"/>
    <lineage>
        <taxon>Eukaryota</taxon>
        <taxon>Metazoa</taxon>
        <taxon>Spiralia</taxon>
        <taxon>Lophotrochozoa</taxon>
        <taxon>Mollusca</taxon>
        <taxon>Gastropoda</taxon>
        <taxon>Heterobranchia</taxon>
        <taxon>Euthyneura</taxon>
        <taxon>Panpulmonata</taxon>
        <taxon>Sacoglossa</taxon>
        <taxon>Placobranchoidea</taxon>
        <taxon>Plakobranchidae</taxon>
        <taxon>Elysia</taxon>
    </lineage>
</organism>
<keyword evidence="3" id="KW-0399">Innate immunity</keyword>
<dbReference type="AlphaFoldDB" id="A0AAV4G3D9"/>
<feature type="compositionally biased region" description="Basic and acidic residues" evidence="6">
    <location>
        <begin position="607"/>
        <end position="617"/>
    </location>
</feature>
<evidence type="ECO:0000313" key="8">
    <source>
        <dbReference type="EMBL" id="GFR80082.1"/>
    </source>
</evidence>
<comment type="caution">
    <text evidence="8">The sequence shown here is derived from an EMBL/GenBank/DDBJ whole genome shotgun (WGS) entry which is preliminary data.</text>
</comment>
<feature type="region of interest" description="Disordered" evidence="6">
    <location>
        <begin position="379"/>
        <end position="413"/>
    </location>
</feature>
<keyword evidence="9" id="KW-1185">Reference proteome</keyword>
<evidence type="ECO:0000256" key="3">
    <source>
        <dbReference type="ARBA" id="ARBA00022588"/>
    </source>
</evidence>
<evidence type="ECO:0000256" key="6">
    <source>
        <dbReference type="SAM" id="MobiDB-lite"/>
    </source>
</evidence>
<feature type="region of interest" description="Disordered" evidence="6">
    <location>
        <begin position="648"/>
        <end position="687"/>
    </location>
</feature>
<keyword evidence="4" id="KW-0832">Ubl conjugation</keyword>
<dbReference type="InterPro" id="IPR011029">
    <property type="entry name" value="DEATH-like_dom_sf"/>
</dbReference>
<feature type="region of interest" description="Disordered" evidence="6">
    <location>
        <begin position="588"/>
        <end position="621"/>
    </location>
</feature>
<feature type="region of interest" description="Disordered" evidence="6">
    <location>
        <begin position="458"/>
        <end position="483"/>
    </location>
</feature>
<dbReference type="InterPro" id="IPR031964">
    <property type="entry name" value="CARD_dom"/>
</dbReference>
<reference evidence="8 9" key="1">
    <citation type="journal article" date="2021" name="Elife">
        <title>Chloroplast acquisition without the gene transfer in kleptoplastic sea slugs, Plakobranchus ocellatus.</title>
        <authorList>
            <person name="Maeda T."/>
            <person name="Takahashi S."/>
            <person name="Yoshida T."/>
            <person name="Shimamura S."/>
            <person name="Takaki Y."/>
            <person name="Nagai Y."/>
            <person name="Toyoda A."/>
            <person name="Suzuki Y."/>
            <person name="Arimoto A."/>
            <person name="Ishii H."/>
            <person name="Satoh N."/>
            <person name="Nishiyama T."/>
            <person name="Hasebe M."/>
            <person name="Maruyama T."/>
            <person name="Minagawa J."/>
            <person name="Obokata J."/>
            <person name="Shigenobu S."/>
        </authorList>
    </citation>
    <scope>NUCLEOTIDE SEQUENCE [LARGE SCALE GENOMIC DNA]</scope>
</reference>
<evidence type="ECO:0000256" key="1">
    <source>
        <dbReference type="ARBA" id="ARBA00022499"/>
    </source>
</evidence>
<evidence type="ECO:0000256" key="5">
    <source>
        <dbReference type="ARBA" id="ARBA00022859"/>
    </source>
</evidence>
<dbReference type="GO" id="GO:0005737">
    <property type="term" value="C:cytoplasm"/>
    <property type="evidence" value="ECO:0007669"/>
    <property type="project" value="UniProtKB-ARBA"/>
</dbReference>
<dbReference type="Proteomes" id="UP000762676">
    <property type="component" value="Unassembled WGS sequence"/>
</dbReference>
<feature type="domain" description="Caspase recruitment" evidence="7">
    <location>
        <begin position="124"/>
        <end position="206"/>
    </location>
</feature>
<feature type="compositionally biased region" description="Polar residues" evidence="6">
    <location>
        <begin position="465"/>
        <end position="483"/>
    </location>
</feature>
<keyword evidence="1" id="KW-1017">Isopeptide bond</keyword>
<name>A0AAV4G3D9_9GAST</name>